<keyword evidence="5" id="KW-1185">Reference proteome</keyword>
<keyword evidence="2" id="KW-0472">Membrane</keyword>
<dbReference type="Proteomes" id="UP000327000">
    <property type="component" value="Unassembled WGS sequence"/>
</dbReference>
<feature type="region of interest" description="Disordered" evidence="1">
    <location>
        <begin position="53"/>
        <end position="75"/>
    </location>
</feature>
<keyword evidence="3" id="KW-0732">Signal</keyword>
<dbReference type="OrthoDB" id="8478704at2"/>
<comment type="caution">
    <text evidence="4">The sequence shown here is derived from an EMBL/GenBank/DDBJ whole genome shotgun (WGS) entry which is preliminary data.</text>
</comment>
<evidence type="ECO:0000313" key="5">
    <source>
        <dbReference type="Proteomes" id="UP000327000"/>
    </source>
</evidence>
<dbReference type="RefSeq" id="WP_004944311.1">
    <property type="nucleotide sequence ID" value="NZ_VOKX01000115.1"/>
</dbReference>
<proteinExistence type="predicted"/>
<protein>
    <submittedName>
        <fullName evidence="4">Uncharacterized protein</fullName>
    </submittedName>
</protein>
<reference evidence="4 5" key="1">
    <citation type="journal article" date="2019" name="Microb. Cell Fact.">
        <title>Exploring novel herbicidin analogues by transcriptional regulator overexpression and MS/MS molecular networking.</title>
        <authorList>
            <person name="Shi Y."/>
            <person name="Gu R."/>
            <person name="Li Y."/>
            <person name="Wang X."/>
            <person name="Ren W."/>
            <person name="Li X."/>
            <person name="Wang L."/>
            <person name="Xie Y."/>
            <person name="Hong B."/>
        </authorList>
    </citation>
    <scope>NUCLEOTIDE SEQUENCE [LARGE SCALE GENOMIC DNA]</scope>
    <source>
        <strain evidence="4 5">US-43</strain>
    </source>
</reference>
<evidence type="ECO:0000256" key="2">
    <source>
        <dbReference type="SAM" id="Phobius"/>
    </source>
</evidence>
<keyword evidence="2" id="KW-1133">Transmembrane helix</keyword>
<gene>
    <name evidence="4" type="ORF">FRZ00_29705</name>
</gene>
<evidence type="ECO:0000313" key="4">
    <source>
        <dbReference type="EMBL" id="KAB7834515.1"/>
    </source>
</evidence>
<feature type="signal peptide" evidence="3">
    <location>
        <begin position="1"/>
        <end position="17"/>
    </location>
</feature>
<dbReference type="EMBL" id="VOKX01000115">
    <property type="protein sequence ID" value="KAB7834515.1"/>
    <property type="molecule type" value="Genomic_DNA"/>
</dbReference>
<dbReference type="AlphaFoldDB" id="A0A5N5VZX2"/>
<accession>A0A5N5VZX2</accession>
<feature type="chain" id="PRO_5038496221" evidence="3">
    <location>
        <begin position="18"/>
        <end position="75"/>
    </location>
</feature>
<evidence type="ECO:0000256" key="3">
    <source>
        <dbReference type="SAM" id="SignalP"/>
    </source>
</evidence>
<name>A0A5N5VZX2_STRMB</name>
<evidence type="ECO:0000256" key="1">
    <source>
        <dbReference type="SAM" id="MobiDB-lite"/>
    </source>
</evidence>
<keyword evidence="2" id="KW-0812">Transmembrane</keyword>
<sequence length="75" mass="7320">MAVGALLTYVWAGFTQAADSDAPFAVAVTGNAVFGAGALVLARAAVRSVRRHRADEDAGGSAGPTGACDGAAGRT</sequence>
<feature type="transmembrane region" description="Helical" evidence="2">
    <location>
        <begin position="27"/>
        <end position="46"/>
    </location>
</feature>
<organism evidence="4 5">
    <name type="scientific">Streptomyces mobaraensis</name>
    <name type="common">Streptoverticillium mobaraense</name>
    <dbReference type="NCBI Taxonomy" id="35621"/>
    <lineage>
        <taxon>Bacteria</taxon>
        <taxon>Bacillati</taxon>
        <taxon>Actinomycetota</taxon>
        <taxon>Actinomycetes</taxon>
        <taxon>Kitasatosporales</taxon>
        <taxon>Streptomycetaceae</taxon>
        <taxon>Streptomyces</taxon>
    </lineage>
</organism>